<dbReference type="NCBIfam" id="TIGR02937">
    <property type="entry name" value="sigma70-ECF"/>
    <property type="match status" value="1"/>
</dbReference>
<keyword evidence="7" id="KW-1185">Reference proteome</keyword>
<comment type="caution">
    <text evidence="6">The sequence shown here is derived from an EMBL/GenBank/DDBJ whole genome shotgun (WGS) entry which is preliminary data.</text>
</comment>
<protein>
    <submittedName>
        <fullName evidence="6">RNA polymerase sigma-70 factor</fullName>
    </submittedName>
</protein>
<dbReference type="CDD" id="cd06171">
    <property type="entry name" value="Sigma70_r4"/>
    <property type="match status" value="1"/>
</dbReference>
<evidence type="ECO:0000259" key="5">
    <source>
        <dbReference type="SMART" id="SM00421"/>
    </source>
</evidence>
<evidence type="ECO:0000256" key="1">
    <source>
        <dbReference type="ARBA" id="ARBA00010641"/>
    </source>
</evidence>
<dbReference type="InterPro" id="IPR000792">
    <property type="entry name" value="Tscrpt_reg_LuxR_C"/>
</dbReference>
<comment type="similarity">
    <text evidence="1">Belongs to the sigma-70 factor family. ECF subfamily.</text>
</comment>
<dbReference type="GO" id="GO:0003677">
    <property type="term" value="F:DNA binding"/>
    <property type="evidence" value="ECO:0007669"/>
    <property type="project" value="InterPro"/>
</dbReference>
<dbReference type="Pfam" id="PF04542">
    <property type="entry name" value="Sigma70_r2"/>
    <property type="match status" value="1"/>
</dbReference>
<dbReference type="Pfam" id="PF08281">
    <property type="entry name" value="Sigma70_r4_2"/>
    <property type="match status" value="1"/>
</dbReference>
<dbReference type="SUPFAM" id="SSF88946">
    <property type="entry name" value="Sigma2 domain of RNA polymerase sigma factors"/>
    <property type="match status" value="1"/>
</dbReference>
<dbReference type="Proteomes" id="UP001403385">
    <property type="component" value="Unassembled WGS sequence"/>
</dbReference>
<evidence type="ECO:0000256" key="3">
    <source>
        <dbReference type="ARBA" id="ARBA00023082"/>
    </source>
</evidence>
<dbReference type="Gene3D" id="1.10.10.10">
    <property type="entry name" value="Winged helix-like DNA-binding domain superfamily/Winged helix DNA-binding domain"/>
    <property type="match status" value="1"/>
</dbReference>
<evidence type="ECO:0000313" key="6">
    <source>
        <dbReference type="EMBL" id="MEN7550267.1"/>
    </source>
</evidence>
<dbReference type="InterPro" id="IPR036388">
    <property type="entry name" value="WH-like_DNA-bd_sf"/>
</dbReference>
<evidence type="ECO:0000313" key="7">
    <source>
        <dbReference type="Proteomes" id="UP001403385"/>
    </source>
</evidence>
<dbReference type="InterPro" id="IPR039425">
    <property type="entry name" value="RNA_pol_sigma-70-like"/>
</dbReference>
<sequence>MKNYFQAIQQGQMEGLEKLYESYYQRLCRFAHCYLHQAEVAEDVVSEIFLQLWEKRHTLIVPEKVETYLFAATRNKCLNYLRDHQKTEDFSQVQLSLTLPSPEKGYIHKEQLERAQAYINTFPGQQKKIFILSRVEGFTYKEIAQILNLSEKTVEHHMGQALKKMARFHVARSLEIKD</sequence>
<reference evidence="6 7" key="1">
    <citation type="submission" date="2024-04" db="EMBL/GenBank/DDBJ databases">
        <title>Novel genus in family Flammeovirgaceae.</title>
        <authorList>
            <person name="Nguyen T.H."/>
            <person name="Vuong T.Q."/>
            <person name="Le H."/>
            <person name="Kim S.-G."/>
        </authorList>
    </citation>
    <scope>NUCLEOTIDE SEQUENCE [LARGE SCALE GENOMIC DNA]</scope>
    <source>
        <strain evidence="6 7">JCM 23209</strain>
    </source>
</reference>
<dbReference type="InterPro" id="IPR013325">
    <property type="entry name" value="RNA_pol_sigma_r2"/>
</dbReference>
<keyword evidence="4" id="KW-0804">Transcription</keyword>
<keyword evidence="3" id="KW-0731">Sigma factor</keyword>
<dbReference type="NCBIfam" id="TIGR02985">
    <property type="entry name" value="Sig70_bacteroi1"/>
    <property type="match status" value="1"/>
</dbReference>
<dbReference type="PANTHER" id="PTHR43133:SF46">
    <property type="entry name" value="RNA POLYMERASE SIGMA-70 FACTOR ECF SUBFAMILY"/>
    <property type="match status" value="1"/>
</dbReference>
<dbReference type="Gene3D" id="1.10.1740.10">
    <property type="match status" value="1"/>
</dbReference>
<dbReference type="SMART" id="SM00421">
    <property type="entry name" value="HTH_LUXR"/>
    <property type="match status" value="1"/>
</dbReference>
<evidence type="ECO:0000256" key="4">
    <source>
        <dbReference type="ARBA" id="ARBA00023163"/>
    </source>
</evidence>
<proteinExistence type="inferred from homology"/>
<dbReference type="AlphaFoldDB" id="A0AAW9SA01"/>
<dbReference type="GO" id="GO:0006352">
    <property type="term" value="P:DNA-templated transcription initiation"/>
    <property type="evidence" value="ECO:0007669"/>
    <property type="project" value="InterPro"/>
</dbReference>
<dbReference type="SUPFAM" id="SSF88659">
    <property type="entry name" value="Sigma3 and sigma4 domains of RNA polymerase sigma factors"/>
    <property type="match status" value="1"/>
</dbReference>
<dbReference type="InterPro" id="IPR007627">
    <property type="entry name" value="RNA_pol_sigma70_r2"/>
</dbReference>
<evidence type="ECO:0000256" key="2">
    <source>
        <dbReference type="ARBA" id="ARBA00023015"/>
    </source>
</evidence>
<dbReference type="GO" id="GO:0016987">
    <property type="term" value="F:sigma factor activity"/>
    <property type="evidence" value="ECO:0007669"/>
    <property type="project" value="UniProtKB-KW"/>
</dbReference>
<name>A0AAW9SA01_9BACT</name>
<dbReference type="PANTHER" id="PTHR43133">
    <property type="entry name" value="RNA POLYMERASE ECF-TYPE SIGMA FACTO"/>
    <property type="match status" value="1"/>
</dbReference>
<dbReference type="PRINTS" id="PR00038">
    <property type="entry name" value="HTHLUXR"/>
</dbReference>
<organism evidence="6 7">
    <name type="scientific">Rapidithrix thailandica</name>
    <dbReference type="NCBI Taxonomy" id="413964"/>
    <lineage>
        <taxon>Bacteria</taxon>
        <taxon>Pseudomonadati</taxon>
        <taxon>Bacteroidota</taxon>
        <taxon>Cytophagia</taxon>
        <taxon>Cytophagales</taxon>
        <taxon>Flammeovirgaceae</taxon>
        <taxon>Rapidithrix</taxon>
    </lineage>
</organism>
<dbReference type="InterPro" id="IPR014327">
    <property type="entry name" value="RNA_pol_sigma70_bacteroid"/>
</dbReference>
<dbReference type="InterPro" id="IPR014284">
    <property type="entry name" value="RNA_pol_sigma-70_dom"/>
</dbReference>
<dbReference type="InterPro" id="IPR013324">
    <property type="entry name" value="RNA_pol_sigma_r3/r4-like"/>
</dbReference>
<dbReference type="EMBL" id="JBDKWZ010000013">
    <property type="protein sequence ID" value="MEN7550267.1"/>
    <property type="molecule type" value="Genomic_DNA"/>
</dbReference>
<dbReference type="InterPro" id="IPR013249">
    <property type="entry name" value="RNA_pol_sigma70_r4_t2"/>
</dbReference>
<feature type="domain" description="HTH luxR-type" evidence="5">
    <location>
        <begin position="119"/>
        <end position="174"/>
    </location>
</feature>
<keyword evidence="2" id="KW-0805">Transcription regulation</keyword>
<dbReference type="RefSeq" id="WP_346823048.1">
    <property type="nucleotide sequence ID" value="NZ_JBDKWZ010000013.1"/>
</dbReference>
<accession>A0AAW9SA01</accession>
<gene>
    <name evidence="6" type="ORF">AAG747_20275</name>
</gene>